<reference evidence="1" key="1">
    <citation type="submission" date="2023-01" db="EMBL/GenBank/DDBJ databases">
        <authorList>
            <person name="Van Ghelder C."/>
            <person name="Rancurel C."/>
        </authorList>
    </citation>
    <scope>NUCLEOTIDE SEQUENCE</scope>
    <source>
        <strain evidence="1">CNCM I-4278</strain>
    </source>
</reference>
<accession>A0A9W4U1K4</accession>
<evidence type="ECO:0000313" key="2">
    <source>
        <dbReference type="Proteomes" id="UP001152607"/>
    </source>
</evidence>
<dbReference type="EMBL" id="CAOQHR010000001">
    <property type="protein sequence ID" value="CAI6245507.1"/>
    <property type="molecule type" value="Genomic_DNA"/>
</dbReference>
<organism evidence="1 2">
    <name type="scientific">Periconia digitata</name>
    <dbReference type="NCBI Taxonomy" id="1303443"/>
    <lineage>
        <taxon>Eukaryota</taxon>
        <taxon>Fungi</taxon>
        <taxon>Dikarya</taxon>
        <taxon>Ascomycota</taxon>
        <taxon>Pezizomycotina</taxon>
        <taxon>Dothideomycetes</taxon>
        <taxon>Pleosporomycetidae</taxon>
        <taxon>Pleosporales</taxon>
        <taxon>Massarineae</taxon>
        <taxon>Periconiaceae</taxon>
        <taxon>Periconia</taxon>
    </lineage>
</organism>
<dbReference type="Proteomes" id="UP001152607">
    <property type="component" value="Unassembled WGS sequence"/>
</dbReference>
<gene>
    <name evidence="1" type="ORF">PDIGIT_LOCUS757</name>
</gene>
<name>A0A9W4U1K4_9PLEO</name>
<sequence>MLRRGYILRTPKPTINTSHTQTPSHLLADPNFFDSLRIQALFEGLPLTQIWAPNNPQERLVNL</sequence>
<keyword evidence="2" id="KW-1185">Reference proteome</keyword>
<proteinExistence type="predicted"/>
<comment type="caution">
    <text evidence="1">The sequence shown here is derived from an EMBL/GenBank/DDBJ whole genome shotgun (WGS) entry which is preliminary data.</text>
</comment>
<evidence type="ECO:0000313" key="1">
    <source>
        <dbReference type="EMBL" id="CAI6245507.1"/>
    </source>
</evidence>
<protein>
    <submittedName>
        <fullName evidence="1">Uncharacterized protein</fullName>
    </submittedName>
</protein>
<dbReference type="AlphaFoldDB" id="A0A9W4U1K4"/>